<evidence type="ECO:0000313" key="5">
    <source>
        <dbReference type="Proteomes" id="UP001331761"/>
    </source>
</evidence>
<dbReference type="AlphaFoldDB" id="A0AAN8FH63"/>
<sequence length="90" mass="10526">MKYVFKKECVAARKHEARVQLETHDCLEMRKMRELEHDNLNRFLGLCLDGPQLFSIWKYCSRGSLNDVITKGSTTMDNIFVFSLVRDIAN</sequence>
<keyword evidence="1" id="KW-0547">Nucleotide-binding</keyword>
<dbReference type="GO" id="GO:0005886">
    <property type="term" value="C:plasma membrane"/>
    <property type="evidence" value="ECO:0007669"/>
    <property type="project" value="TreeGrafter"/>
</dbReference>
<dbReference type="GO" id="GO:0001653">
    <property type="term" value="F:peptide receptor activity"/>
    <property type="evidence" value="ECO:0007669"/>
    <property type="project" value="TreeGrafter"/>
</dbReference>
<feature type="non-terminal residue" evidence="4">
    <location>
        <position position="90"/>
    </location>
</feature>
<reference evidence="4 5" key="1">
    <citation type="submission" date="2019-10" db="EMBL/GenBank/DDBJ databases">
        <title>Assembly and Annotation for the nematode Trichostrongylus colubriformis.</title>
        <authorList>
            <person name="Martin J."/>
        </authorList>
    </citation>
    <scope>NUCLEOTIDE SEQUENCE [LARGE SCALE GENOMIC DNA]</scope>
    <source>
        <strain evidence="4">G859</strain>
        <tissue evidence="4">Whole worm</tissue>
    </source>
</reference>
<gene>
    <name evidence="4" type="ORF">GCK32_022441</name>
</gene>
<organism evidence="4 5">
    <name type="scientific">Trichostrongylus colubriformis</name>
    <name type="common">Black scour worm</name>
    <dbReference type="NCBI Taxonomy" id="6319"/>
    <lineage>
        <taxon>Eukaryota</taxon>
        <taxon>Metazoa</taxon>
        <taxon>Ecdysozoa</taxon>
        <taxon>Nematoda</taxon>
        <taxon>Chromadorea</taxon>
        <taxon>Rhabditida</taxon>
        <taxon>Rhabditina</taxon>
        <taxon>Rhabditomorpha</taxon>
        <taxon>Strongyloidea</taxon>
        <taxon>Trichostrongylidae</taxon>
        <taxon>Trichostrongylus</taxon>
    </lineage>
</organism>
<dbReference type="GO" id="GO:0000166">
    <property type="term" value="F:nucleotide binding"/>
    <property type="evidence" value="ECO:0007669"/>
    <property type="project" value="UniProtKB-KW"/>
</dbReference>
<evidence type="ECO:0000259" key="3">
    <source>
        <dbReference type="Pfam" id="PF07714"/>
    </source>
</evidence>
<name>A0AAN8FH63_TRICO</name>
<proteinExistence type="predicted"/>
<protein>
    <recommendedName>
        <fullName evidence="3">Serine-threonine/tyrosine-protein kinase catalytic domain-containing protein</fullName>
    </recommendedName>
</protein>
<dbReference type="Gene3D" id="1.10.510.10">
    <property type="entry name" value="Transferase(Phosphotransferase) domain 1"/>
    <property type="match status" value="1"/>
</dbReference>
<keyword evidence="2" id="KW-0456">Lyase</keyword>
<dbReference type="InterPro" id="IPR001245">
    <property type="entry name" value="Ser-Thr/Tyr_kinase_cat_dom"/>
</dbReference>
<dbReference type="SUPFAM" id="SSF56112">
    <property type="entry name" value="Protein kinase-like (PK-like)"/>
    <property type="match status" value="1"/>
</dbReference>
<dbReference type="Proteomes" id="UP001331761">
    <property type="component" value="Unassembled WGS sequence"/>
</dbReference>
<dbReference type="GO" id="GO:0004672">
    <property type="term" value="F:protein kinase activity"/>
    <property type="evidence" value="ECO:0007669"/>
    <property type="project" value="InterPro"/>
</dbReference>
<comment type="caution">
    <text evidence="4">The sequence shown here is derived from an EMBL/GenBank/DDBJ whole genome shotgun (WGS) entry which is preliminary data.</text>
</comment>
<dbReference type="InterPro" id="IPR011009">
    <property type="entry name" value="Kinase-like_dom_sf"/>
</dbReference>
<evidence type="ECO:0000313" key="4">
    <source>
        <dbReference type="EMBL" id="KAK5979791.1"/>
    </source>
</evidence>
<keyword evidence="5" id="KW-1185">Reference proteome</keyword>
<dbReference type="GO" id="GO:0007168">
    <property type="term" value="P:receptor guanylyl cyclase signaling pathway"/>
    <property type="evidence" value="ECO:0007669"/>
    <property type="project" value="TreeGrafter"/>
</dbReference>
<evidence type="ECO:0000256" key="2">
    <source>
        <dbReference type="ARBA" id="ARBA00023239"/>
    </source>
</evidence>
<dbReference type="EMBL" id="WIXE01007971">
    <property type="protein sequence ID" value="KAK5979791.1"/>
    <property type="molecule type" value="Genomic_DNA"/>
</dbReference>
<dbReference type="PANTHER" id="PTHR11920">
    <property type="entry name" value="GUANYLYL CYCLASE"/>
    <property type="match status" value="1"/>
</dbReference>
<feature type="domain" description="Serine-threonine/tyrosine-protein kinase catalytic" evidence="3">
    <location>
        <begin position="17"/>
        <end position="89"/>
    </location>
</feature>
<dbReference type="Pfam" id="PF07714">
    <property type="entry name" value="PK_Tyr_Ser-Thr"/>
    <property type="match status" value="1"/>
</dbReference>
<dbReference type="GO" id="GO:0004383">
    <property type="term" value="F:guanylate cyclase activity"/>
    <property type="evidence" value="ECO:0007669"/>
    <property type="project" value="TreeGrafter"/>
</dbReference>
<dbReference type="GO" id="GO:0004016">
    <property type="term" value="F:adenylate cyclase activity"/>
    <property type="evidence" value="ECO:0007669"/>
    <property type="project" value="TreeGrafter"/>
</dbReference>
<accession>A0AAN8FH63</accession>
<dbReference type="InterPro" id="IPR050401">
    <property type="entry name" value="Cyclic_nucleotide_synthase"/>
</dbReference>
<dbReference type="PANTHER" id="PTHR11920:SF495">
    <property type="entry name" value="RECEPTOR-TYPE GUANYLATE CYCLASE GCY-7"/>
    <property type="match status" value="1"/>
</dbReference>
<evidence type="ECO:0000256" key="1">
    <source>
        <dbReference type="ARBA" id="ARBA00022741"/>
    </source>
</evidence>